<dbReference type="Proteomes" id="UP000215196">
    <property type="component" value="Chromosome 1"/>
</dbReference>
<name>A0A239WCD9_9FLAO</name>
<dbReference type="RefSeq" id="WP_095069393.1">
    <property type="nucleotide sequence ID" value="NZ_LT906465.1"/>
</dbReference>
<evidence type="ECO:0000313" key="2">
    <source>
        <dbReference type="Proteomes" id="UP000215196"/>
    </source>
</evidence>
<dbReference type="AlphaFoldDB" id="A0A239WCD9"/>
<keyword evidence="2" id="KW-1185">Reference proteome</keyword>
<accession>A0A239WCD9</accession>
<organism evidence="1 2">
    <name type="scientific">Chryseobacterium taklimakanense</name>
    <dbReference type="NCBI Taxonomy" id="536441"/>
    <lineage>
        <taxon>Bacteria</taxon>
        <taxon>Pseudomonadati</taxon>
        <taxon>Bacteroidota</taxon>
        <taxon>Flavobacteriia</taxon>
        <taxon>Flavobacteriales</taxon>
        <taxon>Weeksellaceae</taxon>
        <taxon>Chryseobacterium group</taxon>
        <taxon>Chryseobacterium</taxon>
    </lineage>
</organism>
<protein>
    <recommendedName>
        <fullName evidence="3">Lipoprotein</fullName>
    </recommendedName>
</protein>
<dbReference type="KEGG" id="ctak:4412677_00115"/>
<dbReference type="PROSITE" id="PS51257">
    <property type="entry name" value="PROKAR_LIPOPROTEIN"/>
    <property type="match status" value="1"/>
</dbReference>
<gene>
    <name evidence="1" type="ORF">SAMEA4412677_00115</name>
</gene>
<evidence type="ECO:0008006" key="3">
    <source>
        <dbReference type="Google" id="ProtNLM"/>
    </source>
</evidence>
<sequence length="214" mass="25101">MKNIIIGILLTLISCKENTQKRNNSSSEKDNKTENLKTVENKLPYTYEDVKKYYKTNSDSTNYIVAVPEKKLVNFNSEEILFPIKENDFEIKPKITDKYFSIETFNFQNNISCKLIIYNTYGENDSKILNVQLNSYKEGILVDQLLLDCRFAFENQYYRTFSINKDKTIELVKYSINSLEYNETGDIVGEKDTPDINKENYLYVIDNEGKFVKK</sequence>
<reference evidence="1 2" key="1">
    <citation type="submission" date="2017-06" db="EMBL/GenBank/DDBJ databases">
        <authorList>
            <consortium name="Pathogen Informatics"/>
        </authorList>
    </citation>
    <scope>NUCLEOTIDE SEQUENCE [LARGE SCALE GENOMIC DNA]</scope>
    <source>
        <strain evidence="1 2">NCTC13490</strain>
    </source>
</reference>
<proteinExistence type="predicted"/>
<dbReference type="EMBL" id="LT906465">
    <property type="protein sequence ID" value="SNV32181.1"/>
    <property type="molecule type" value="Genomic_DNA"/>
</dbReference>
<evidence type="ECO:0000313" key="1">
    <source>
        <dbReference type="EMBL" id="SNV32181.1"/>
    </source>
</evidence>